<dbReference type="InterPro" id="IPR029016">
    <property type="entry name" value="GAF-like_dom_sf"/>
</dbReference>
<dbReference type="Gene3D" id="1.10.3210.10">
    <property type="entry name" value="Hypothetical protein af1432"/>
    <property type="match status" value="1"/>
</dbReference>
<gene>
    <name evidence="2" type="ORF">GCM10007418_19750</name>
</gene>
<dbReference type="SUPFAM" id="SSF55781">
    <property type="entry name" value="GAF domain-like"/>
    <property type="match status" value="1"/>
</dbReference>
<comment type="caution">
    <text evidence="2">The sequence shown here is derived from an EMBL/GenBank/DDBJ whole genome shotgun (WGS) entry which is preliminary data.</text>
</comment>
<dbReference type="InterPro" id="IPR013976">
    <property type="entry name" value="HDOD"/>
</dbReference>
<evidence type="ECO:0000259" key="1">
    <source>
        <dbReference type="PROSITE" id="PS51833"/>
    </source>
</evidence>
<dbReference type="SUPFAM" id="SSF109604">
    <property type="entry name" value="HD-domain/PDEase-like"/>
    <property type="match status" value="1"/>
</dbReference>
<dbReference type="InterPro" id="IPR003018">
    <property type="entry name" value="GAF"/>
</dbReference>
<sequence>MLCNHLESEMLNLSELTAMLLRVPAAALQVCRIAGEAARRRDIDILTLEHACNMLGTQRLGTIIKELPVLEAEHTPYAYRQLLSISEHALSQAQGLFAHRMARLWHEVSLASLLFLAPCWVLVYQRPEVFAEWDARHLDQKTNGNGFSHWLLDSDRVLGLAQQLAEDWWLPPWILQGYRSLGSSRRTMVRALHIARDSQHPRDQQAALDADRSLYRWLTLPANSLLMANGLALGAHHDWDARHTRRWQQLTALYLGQQVAEVQTASHANAVESARSLYRHYGNSVWLPAEALIWPCGSRQNEGRGPERLSAASPDGINNAQPLVGAALWRKNCLSLVAQPPNFTSLAAIVDTALQAVTQGLGSDKCWIALYNARKHQLTVYAAAGFAADRDPVGVQLGECRGNAWGRWLQSSTSHDLSIPGRHPNKELVPPQLARLTGDGASSLFPLLHKGQIIGLLGSQSGTAPAPLDEKHRKALIKTAECLSRALVGFMQKP</sequence>
<feature type="domain" description="HDOD" evidence="1">
    <location>
        <begin position="1"/>
        <end position="184"/>
    </location>
</feature>
<dbReference type="Proteomes" id="UP000638188">
    <property type="component" value="Unassembled WGS sequence"/>
</dbReference>
<dbReference type="Gene3D" id="3.30.450.40">
    <property type="match status" value="1"/>
</dbReference>
<proteinExistence type="predicted"/>
<keyword evidence="3" id="KW-1185">Reference proteome</keyword>
<dbReference type="EMBL" id="BMFF01000003">
    <property type="protein sequence ID" value="GGD00534.1"/>
    <property type="molecule type" value="Genomic_DNA"/>
</dbReference>
<evidence type="ECO:0000313" key="3">
    <source>
        <dbReference type="Proteomes" id="UP000638188"/>
    </source>
</evidence>
<dbReference type="PROSITE" id="PS51833">
    <property type="entry name" value="HDOD"/>
    <property type="match status" value="1"/>
</dbReference>
<protein>
    <submittedName>
        <fullName evidence="2">HDOD domain-containing protein</fullName>
    </submittedName>
</protein>
<name>A0ABQ1PPJ4_9GAMM</name>
<dbReference type="Pfam" id="PF13185">
    <property type="entry name" value="GAF_2"/>
    <property type="match status" value="1"/>
</dbReference>
<evidence type="ECO:0000313" key="2">
    <source>
        <dbReference type="EMBL" id="GGD00534.1"/>
    </source>
</evidence>
<accession>A0ABQ1PPJ4</accession>
<reference evidence="3" key="1">
    <citation type="journal article" date="2019" name="Int. J. Syst. Evol. Microbiol.">
        <title>The Global Catalogue of Microorganisms (GCM) 10K type strain sequencing project: providing services to taxonomists for standard genome sequencing and annotation.</title>
        <authorList>
            <consortium name="The Broad Institute Genomics Platform"/>
            <consortium name="The Broad Institute Genome Sequencing Center for Infectious Disease"/>
            <person name="Wu L."/>
            <person name="Ma J."/>
        </authorList>
    </citation>
    <scope>NUCLEOTIDE SEQUENCE [LARGE SCALE GENOMIC DNA]</scope>
    <source>
        <strain evidence="3">CGMCC 1.12482</strain>
    </source>
</reference>
<organism evidence="2 3">
    <name type="scientific">Halopseudomonas salina</name>
    <dbReference type="NCBI Taxonomy" id="1323744"/>
    <lineage>
        <taxon>Bacteria</taxon>
        <taxon>Pseudomonadati</taxon>
        <taxon>Pseudomonadota</taxon>
        <taxon>Gammaproteobacteria</taxon>
        <taxon>Pseudomonadales</taxon>
        <taxon>Pseudomonadaceae</taxon>
        <taxon>Halopseudomonas</taxon>
    </lineage>
</organism>